<name>A0A6G8Q238_9ACTN</name>
<dbReference type="RefSeq" id="WP_166398211.1">
    <property type="nucleotide sequence ID" value="NZ_CP045121.1"/>
</dbReference>
<feature type="transmembrane region" description="Helical" evidence="1">
    <location>
        <begin position="379"/>
        <end position="405"/>
    </location>
</feature>
<dbReference type="AlphaFoldDB" id="A0A6G8Q238"/>
<feature type="transmembrane region" description="Helical" evidence="1">
    <location>
        <begin position="226"/>
        <end position="245"/>
    </location>
</feature>
<gene>
    <name evidence="2" type="ORF">GBA65_20795</name>
</gene>
<feature type="transmembrane region" description="Helical" evidence="1">
    <location>
        <begin position="123"/>
        <end position="145"/>
    </location>
</feature>
<keyword evidence="1" id="KW-1133">Transmembrane helix</keyword>
<proteinExistence type="predicted"/>
<feature type="transmembrane region" description="Helical" evidence="1">
    <location>
        <begin position="346"/>
        <end position="367"/>
    </location>
</feature>
<evidence type="ECO:0000313" key="2">
    <source>
        <dbReference type="EMBL" id="QIN80542.1"/>
    </source>
</evidence>
<keyword evidence="1" id="KW-0812">Transmembrane</keyword>
<feature type="transmembrane region" description="Helical" evidence="1">
    <location>
        <begin position="251"/>
        <end position="270"/>
    </location>
</feature>
<feature type="transmembrane region" description="Helical" evidence="1">
    <location>
        <begin position="319"/>
        <end position="339"/>
    </location>
</feature>
<evidence type="ECO:0008006" key="4">
    <source>
        <dbReference type="Google" id="ProtNLM"/>
    </source>
</evidence>
<protein>
    <recommendedName>
        <fullName evidence="4">Peptide zinc metalloprotease protein</fullName>
    </recommendedName>
</protein>
<keyword evidence="1" id="KW-0472">Membrane</keyword>
<reference evidence="2 3" key="1">
    <citation type="submission" date="2019-10" db="EMBL/GenBank/DDBJ databases">
        <title>Rubrobacter sp nov SCSIO 52915 isolated from a deep-sea sediment in the South China Sea.</title>
        <authorList>
            <person name="Chen R.W."/>
        </authorList>
    </citation>
    <scope>NUCLEOTIDE SEQUENCE [LARGE SCALE GENOMIC DNA]</scope>
    <source>
        <strain evidence="2 3">SCSIO 52915</strain>
    </source>
</reference>
<dbReference type="KEGG" id="rmar:GBA65_20795"/>
<sequence length="422" mass="45823">MELIGEMEESGFRDRQWLARRGDRFVQLSELLYRVAEEVDGGSTHEEMAERLTRSTDWAFTAENVRQIAQSKLVPLGILAPEDGEAQGVRSGGKGASPLGVNARKELLGPGVIDPIMGALQGLFHPFALVPILAVAALAQAWAFLAHGVGGALREVIYAPGLILVVLGILLVSGVVHEFGHAAALRYGGGKVRGMGAGLYLVYPVLYTDTTDAYRLGRWAKVRTDLGGFYFHLIFALGLVCLYWATGGEFLLLAVLMIDMGILYQCLPFVRFDGYWALADLTGIPDFFSQMGAFLRSVIPLKRWRGARLPELKPWVKAVFVLYVATTIPVLALLLYFLITRLPVTVAVAWHSLTLLAGEFSLALGVGDLVGMASSGLQALILSLQLLGIVYLLYALGRTLTVVLLRRLGRLRDGTAVGARAE</sequence>
<evidence type="ECO:0000256" key="1">
    <source>
        <dbReference type="SAM" id="Phobius"/>
    </source>
</evidence>
<accession>A0A6G8Q238</accession>
<dbReference type="EMBL" id="CP045121">
    <property type="protein sequence ID" value="QIN80542.1"/>
    <property type="molecule type" value="Genomic_DNA"/>
</dbReference>
<dbReference type="Proteomes" id="UP000502706">
    <property type="component" value="Chromosome"/>
</dbReference>
<keyword evidence="3" id="KW-1185">Reference proteome</keyword>
<organism evidence="2 3">
    <name type="scientific">Rubrobacter marinus</name>
    <dbReference type="NCBI Taxonomy" id="2653852"/>
    <lineage>
        <taxon>Bacteria</taxon>
        <taxon>Bacillati</taxon>
        <taxon>Actinomycetota</taxon>
        <taxon>Rubrobacteria</taxon>
        <taxon>Rubrobacterales</taxon>
        <taxon>Rubrobacteraceae</taxon>
        <taxon>Rubrobacter</taxon>
    </lineage>
</organism>
<feature type="transmembrane region" description="Helical" evidence="1">
    <location>
        <begin position="157"/>
        <end position="176"/>
    </location>
</feature>
<evidence type="ECO:0000313" key="3">
    <source>
        <dbReference type="Proteomes" id="UP000502706"/>
    </source>
</evidence>